<keyword evidence="1" id="KW-0732">Signal</keyword>
<comment type="caution">
    <text evidence="2">The sequence shown here is derived from an EMBL/GenBank/DDBJ whole genome shotgun (WGS) entry which is preliminary data.</text>
</comment>
<dbReference type="EMBL" id="JBHULV010000008">
    <property type="protein sequence ID" value="MFD2730339.1"/>
    <property type="molecule type" value="Genomic_DNA"/>
</dbReference>
<dbReference type="PROSITE" id="PS51257">
    <property type="entry name" value="PROKAR_LIPOPROTEIN"/>
    <property type="match status" value="1"/>
</dbReference>
<accession>A0ABW5TMQ1</accession>
<gene>
    <name evidence="2" type="ORF">ACFSSE_01350</name>
</gene>
<protein>
    <recommendedName>
        <fullName evidence="4">Lipoprotein</fullName>
    </recommendedName>
</protein>
<evidence type="ECO:0000256" key="1">
    <source>
        <dbReference type="SAM" id="SignalP"/>
    </source>
</evidence>
<keyword evidence="3" id="KW-1185">Reference proteome</keyword>
<organism evidence="2 3">
    <name type="scientific">Pedobacter alpinus</name>
    <dbReference type="NCBI Taxonomy" id="1590643"/>
    <lineage>
        <taxon>Bacteria</taxon>
        <taxon>Pseudomonadati</taxon>
        <taxon>Bacteroidota</taxon>
        <taxon>Sphingobacteriia</taxon>
        <taxon>Sphingobacteriales</taxon>
        <taxon>Sphingobacteriaceae</taxon>
        <taxon>Pedobacter</taxon>
    </lineage>
</organism>
<name>A0ABW5TMQ1_9SPHI</name>
<feature type="signal peptide" evidence="1">
    <location>
        <begin position="1"/>
        <end position="20"/>
    </location>
</feature>
<evidence type="ECO:0000313" key="2">
    <source>
        <dbReference type="EMBL" id="MFD2730339.1"/>
    </source>
</evidence>
<dbReference type="Proteomes" id="UP001597546">
    <property type="component" value="Unassembled WGS sequence"/>
</dbReference>
<evidence type="ECO:0000313" key="3">
    <source>
        <dbReference type="Proteomes" id="UP001597546"/>
    </source>
</evidence>
<evidence type="ECO:0008006" key="4">
    <source>
        <dbReference type="Google" id="ProtNLM"/>
    </source>
</evidence>
<sequence length="216" mass="24633">MKNRISLFIILSLIVLSACTNNTKKEAIQQDTIVEKTIPLEPISETIETVEDSVLETTKKILTSLKNKDYETLATFIHPNLGLTFSPYGFIDTTKSINFSKNQFVNKVQQQKTINWGAYDGSGDPILLTPENYFKKFVYSADFLKADTTSKNKIISKGNSLINLNKVFKDCDFTESYFAGFNKKYDGMDWQSLILVYKKSNNQNKLVAIIHNQWTI</sequence>
<proteinExistence type="predicted"/>
<feature type="chain" id="PRO_5045537274" description="Lipoprotein" evidence="1">
    <location>
        <begin position="21"/>
        <end position="216"/>
    </location>
</feature>
<reference evidence="3" key="1">
    <citation type="journal article" date="2019" name="Int. J. Syst. Evol. Microbiol.">
        <title>The Global Catalogue of Microorganisms (GCM) 10K type strain sequencing project: providing services to taxonomists for standard genome sequencing and annotation.</title>
        <authorList>
            <consortium name="The Broad Institute Genomics Platform"/>
            <consortium name="The Broad Institute Genome Sequencing Center for Infectious Disease"/>
            <person name="Wu L."/>
            <person name="Ma J."/>
        </authorList>
    </citation>
    <scope>NUCLEOTIDE SEQUENCE [LARGE SCALE GENOMIC DNA]</scope>
    <source>
        <strain evidence="3">KCTC 42456</strain>
    </source>
</reference>
<dbReference type="RefSeq" id="WP_379040941.1">
    <property type="nucleotide sequence ID" value="NZ_JBHSKW010000005.1"/>
</dbReference>